<dbReference type="EMBL" id="CP030118">
    <property type="protein sequence ID" value="QDL07356.1"/>
    <property type="molecule type" value="Genomic_DNA"/>
</dbReference>
<proteinExistence type="predicted"/>
<dbReference type="KEGG" id="bsen:DP114_05075"/>
<dbReference type="AlphaFoldDB" id="A0A856MEH9"/>
<protein>
    <submittedName>
        <fullName evidence="1">Uncharacterized protein</fullName>
    </submittedName>
</protein>
<dbReference type="Proteomes" id="UP000503129">
    <property type="component" value="Chromosome"/>
</dbReference>
<evidence type="ECO:0000313" key="1">
    <source>
        <dbReference type="EMBL" id="QDL07356.1"/>
    </source>
</evidence>
<name>A0A856MEH9_9CYAN</name>
<organism evidence="1 2">
    <name type="scientific">Brasilonema sennae CENA114</name>
    <dbReference type="NCBI Taxonomy" id="415709"/>
    <lineage>
        <taxon>Bacteria</taxon>
        <taxon>Bacillati</taxon>
        <taxon>Cyanobacteriota</taxon>
        <taxon>Cyanophyceae</taxon>
        <taxon>Nostocales</taxon>
        <taxon>Scytonemataceae</taxon>
        <taxon>Brasilonema</taxon>
        <taxon>Bromeliae group (in: Brasilonema)</taxon>
    </lineage>
</organism>
<keyword evidence="2" id="KW-1185">Reference proteome</keyword>
<accession>A0A856MEH9</accession>
<evidence type="ECO:0000313" key="2">
    <source>
        <dbReference type="Proteomes" id="UP000503129"/>
    </source>
</evidence>
<dbReference type="RefSeq" id="WP_169267240.1">
    <property type="nucleotide sequence ID" value="NZ_CAWOXK010000001.1"/>
</dbReference>
<gene>
    <name evidence="1" type="ORF">DP114_05075</name>
</gene>
<reference evidence="1 2" key="1">
    <citation type="submission" date="2018-06" db="EMBL/GenBank/DDBJ databases">
        <title>Comparative genomics of Brasilonema spp. strains.</title>
        <authorList>
            <person name="Alvarenga D.O."/>
            <person name="Fiore M.F."/>
            <person name="Varani A.M."/>
        </authorList>
    </citation>
    <scope>NUCLEOTIDE SEQUENCE [LARGE SCALE GENOMIC DNA]</scope>
    <source>
        <strain evidence="1 2">CENA114</strain>
    </source>
</reference>
<sequence>MSKPASLQTVIEYVEALSTEEQDLLLELIYKRRVEKRRQEIASNAAQTLEAMRTGIAKRGTLANLRADLLSEE</sequence>